<keyword evidence="2" id="KW-1185">Reference proteome</keyword>
<dbReference type="Proteomes" id="UP000529417">
    <property type="component" value="Unassembled WGS sequence"/>
</dbReference>
<sequence>MGATAVITALLAGCFAPTHLPPEDPAARDLPTPELLPLSRVVAQARAQEGAPDMAAGIEARAASLNARAARLRATSLTQAERDAMTGMQARHR</sequence>
<dbReference type="AlphaFoldDB" id="A0A7Z0KVV0"/>
<accession>A0A7Z0KVV0</accession>
<name>A0A7Z0KVV0_9RHOB</name>
<reference evidence="1 2" key="1">
    <citation type="journal article" date="2000" name="Arch. Microbiol.">
        <title>Rhodobaca bogoriensis gen. nov. and sp. nov., an alkaliphilic purple nonsulfur bacterium from African Rift Valley soda lakes.</title>
        <authorList>
            <person name="Milford A.D."/>
            <person name="Achenbach L.A."/>
            <person name="Jung D.O."/>
            <person name="Madigan M.T."/>
        </authorList>
    </citation>
    <scope>NUCLEOTIDE SEQUENCE [LARGE SCALE GENOMIC DNA]</scope>
    <source>
        <strain evidence="1 2">2376</strain>
    </source>
</reference>
<dbReference type="RefSeq" id="WP_179904445.1">
    <property type="nucleotide sequence ID" value="NZ_JACBXS010000003.1"/>
</dbReference>
<dbReference type="EMBL" id="JACBXS010000003">
    <property type="protein sequence ID" value="NYS23737.1"/>
    <property type="molecule type" value="Genomic_DNA"/>
</dbReference>
<gene>
    <name evidence="1" type="ORF">HUK65_01945</name>
</gene>
<proteinExistence type="predicted"/>
<protein>
    <submittedName>
        <fullName evidence="1">Uncharacterized protein</fullName>
    </submittedName>
</protein>
<organism evidence="1 2">
    <name type="scientific">Rhabdonatronobacter sediminivivens</name>
    <dbReference type="NCBI Taxonomy" id="2743469"/>
    <lineage>
        <taxon>Bacteria</taxon>
        <taxon>Pseudomonadati</taxon>
        <taxon>Pseudomonadota</taxon>
        <taxon>Alphaproteobacteria</taxon>
        <taxon>Rhodobacterales</taxon>
        <taxon>Paracoccaceae</taxon>
        <taxon>Rhabdonatronobacter</taxon>
    </lineage>
</organism>
<evidence type="ECO:0000313" key="1">
    <source>
        <dbReference type="EMBL" id="NYS23737.1"/>
    </source>
</evidence>
<comment type="caution">
    <text evidence="1">The sequence shown here is derived from an EMBL/GenBank/DDBJ whole genome shotgun (WGS) entry which is preliminary data.</text>
</comment>
<evidence type="ECO:0000313" key="2">
    <source>
        <dbReference type="Proteomes" id="UP000529417"/>
    </source>
</evidence>